<name>F5Y1G1_RAMTT</name>
<dbReference type="STRING" id="365046.Rta_36300"/>
<sequence>MSLKSRWYDSVAVKSFVMAFLSTHIPLLGLIALIVLFPDALTPWGVFTAALALTLVATVLVLASLWRLFEPLRRAADGLQRFMTEGRLFEASGAGQDEVGRLLRVLVRALAHLDRSRAPLLDAGAFALSRQQGVEGAMGPGGWMALLEIDQWQELDRHAHVDELVAVQRGLTQALEAAVGPGESLMSWGRGRALLMLAGSGAEVKARLERLCSQLRLPVADRVYTASAVIEQRAGTPRSWPAGLQRLEYKLFSLRMANARSHVA</sequence>
<dbReference type="Proteomes" id="UP000008385">
    <property type="component" value="Chromosome"/>
</dbReference>
<evidence type="ECO:0000313" key="4">
    <source>
        <dbReference type="Proteomes" id="UP000008385"/>
    </source>
</evidence>
<dbReference type="EMBL" id="CP000245">
    <property type="protein sequence ID" value="AEG94745.1"/>
    <property type="molecule type" value="Genomic_DNA"/>
</dbReference>
<keyword evidence="1" id="KW-0472">Membrane</keyword>
<proteinExistence type="predicted"/>
<accession>F5Y1G1</accession>
<dbReference type="AlphaFoldDB" id="F5Y1G1"/>
<feature type="transmembrane region" description="Helical" evidence="1">
    <location>
        <begin position="44"/>
        <end position="66"/>
    </location>
</feature>
<evidence type="ECO:0000313" key="3">
    <source>
        <dbReference type="EMBL" id="AEG94745.1"/>
    </source>
</evidence>
<dbReference type="OrthoDB" id="8890711at2"/>
<dbReference type="PROSITE" id="PS50885">
    <property type="entry name" value="HAMP"/>
    <property type="match status" value="1"/>
</dbReference>
<keyword evidence="1" id="KW-1133">Transmembrane helix</keyword>
<keyword evidence="4" id="KW-1185">Reference proteome</keyword>
<keyword evidence="1" id="KW-0812">Transmembrane</keyword>
<reference evidence="4" key="1">
    <citation type="submission" date="2006-01" db="EMBL/GenBank/DDBJ databases">
        <title>Genome of the cyst-dividing bacterium Ramlibacter tataouinensis.</title>
        <authorList>
            <person name="Barakat M."/>
            <person name="Ortet P."/>
            <person name="De Luca G."/>
            <person name="Jourlin-Castelli C."/>
            <person name="Ansaldi M."/>
            <person name="Py B."/>
            <person name="Fichant G."/>
            <person name="Coutinho P."/>
            <person name="Voulhoux R."/>
            <person name="Bastien O."/>
            <person name="Roy S."/>
            <person name="Marechal E."/>
            <person name="Henrissat B."/>
            <person name="Quentin Y."/>
            <person name="Noirot P."/>
            <person name="Filloux A."/>
            <person name="Mejean V."/>
            <person name="DuBow M."/>
            <person name="Barras F."/>
            <person name="Heulin T."/>
        </authorList>
    </citation>
    <scope>NUCLEOTIDE SEQUENCE [LARGE SCALE GENOMIC DNA]</scope>
    <source>
        <strain evidence="4">ATCC BAA-407 / DSM 14655 / LMG 21543 / TTB310</strain>
    </source>
</reference>
<dbReference type="InterPro" id="IPR003660">
    <property type="entry name" value="HAMP_dom"/>
</dbReference>
<dbReference type="eggNOG" id="COG2199">
    <property type="taxonomic scope" value="Bacteria"/>
</dbReference>
<dbReference type="RefSeq" id="WP_013902973.1">
    <property type="nucleotide sequence ID" value="NC_015677.1"/>
</dbReference>
<feature type="transmembrane region" description="Helical" evidence="1">
    <location>
        <begin position="12"/>
        <end position="38"/>
    </location>
</feature>
<evidence type="ECO:0000256" key="1">
    <source>
        <dbReference type="SAM" id="Phobius"/>
    </source>
</evidence>
<dbReference type="GO" id="GO:0007165">
    <property type="term" value="P:signal transduction"/>
    <property type="evidence" value="ECO:0007669"/>
    <property type="project" value="InterPro"/>
</dbReference>
<dbReference type="HOGENOM" id="CLU_1053232_0_0_4"/>
<dbReference type="GO" id="GO:0016020">
    <property type="term" value="C:membrane"/>
    <property type="evidence" value="ECO:0007669"/>
    <property type="project" value="InterPro"/>
</dbReference>
<organism evidence="3 4">
    <name type="scientific">Ramlibacter tataouinensis (strain ATCC BAA-407 / DSM 14655 / LMG 21543 / TTB310)</name>
    <dbReference type="NCBI Taxonomy" id="365046"/>
    <lineage>
        <taxon>Bacteria</taxon>
        <taxon>Pseudomonadati</taxon>
        <taxon>Pseudomonadota</taxon>
        <taxon>Betaproteobacteria</taxon>
        <taxon>Burkholderiales</taxon>
        <taxon>Comamonadaceae</taxon>
        <taxon>Ramlibacter</taxon>
    </lineage>
</organism>
<gene>
    <name evidence="3" type="ordered locus">Rta_36300</name>
</gene>
<dbReference type="KEGG" id="rta:Rta_36300"/>
<feature type="domain" description="HAMP" evidence="2">
    <location>
        <begin position="66"/>
        <end position="118"/>
    </location>
</feature>
<evidence type="ECO:0000259" key="2">
    <source>
        <dbReference type="PROSITE" id="PS50885"/>
    </source>
</evidence>
<protein>
    <recommendedName>
        <fullName evidence="2">HAMP domain-containing protein</fullName>
    </recommendedName>
</protein>
<reference evidence="3 4" key="2">
    <citation type="journal article" date="2011" name="PLoS ONE">
        <title>The Cyst-Dividing Bacterium Ramlibacter tataouinensis TTB310 Genome Reveals a Well-Stocked Toolbox for Adaptation to a Desert Environment.</title>
        <authorList>
            <person name="De Luca G."/>
            <person name="Barakat M."/>
            <person name="Ortet P."/>
            <person name="Fochesato S."/>
            <person name="Jourlin-Castelli C."/>
            <person name="Ansaldi M."/>
            <person name="Py B."/>
            <person name="Fichant G."/>
            <person name="Coutinho P.M."/>
            <person name="Voulhoux R."/>
            <person name="Bastien O."/>
            <person name="Marechal E."/>
            <person name="Henrissat B."/>
            <person name="Quentin Y."/>
            <person name="Noirot P."/>
            <person name="Filloux A."/>
            <person name="Mejean V."/>
            <person name="Dubow M.S."/>
            <person name="Barras F."/>
            <person name="Barbe V."/>
            <person name="Weissenbach J."/>
            <person name="Mihalcescu I."/>
            <person name="Vermeglio A."/>
            <person name="Achouak W."/>
            <person name="Heulin T."/>
        </authorList>
    </citation>
    <scope>NUCLEOTIDE SEQUENCE [LARGE SCALE GENOMIC DNA]</scope>
    <source>
        <strain evidence="4">ATCC BAA-407 / DSM 14655 / LMG 21543 / TTB310</strain>
    </source>
</reference>